<feature type="domain" description="NGO1945-like C-terminal" evidence="1">
    <location>
        <begin position="147"/>
        <end position="232"/>
    </location>
</feature>
<name>A0A223MY20_9VIBR</name>
<evidence type="ECO:0000313" key="2">
    <source>
        <dbReference type="EMBL" id="ASU22383.1"/>
    </source>
</evidence>
<keyword evidence="3" id="KW-1185">Reference proteome</keyword>
<protein>
    <submittedName>
        <fullName evidence="2">DUF2063 domain-containing protein</fullName>
    </submittedName>
</protein>
<gene>
    <name evidence="2" type="ORF">CCZ37_07170</name>
</gene>
<dbReference type="Proteomes" id="UP000215148">
    <property type="component" value="Chromosome 1"/>
</dbReference>
<dbReference type="AlphaFoldDB" id="A0A223MY20"/>
<dbReference type="KEGG" id="vqi:CCZ37_07170"/>
<evidence type="ECO:0000313" key="3">
    <source>
        <dbReference type="Proteomes" id="UP000215148"/>
    </source>
</evidence>
<dbReference type="InterPro" id="IPR054098">
    <property type="entry name" value="NGO1945-like_C"/>
</dbReference>
<accession>A0A223MY20</accession>
<dbReference type="EMBL" id="CP022741">
    <property type="protein sequence ID" value="ASU22383.1"/>
    <property type="molecule type" value="Genomic_DNA"/>
</dbReference>
<proteinExistence type="predicted"/>
<dbReference type="Gene3D" id="1.10.150.690">
    <property type="entry name" value="DUF2063"/>
    <property type="match status" value="1"/>
</dbReference>
<evidence type="ECO:0000259" key="1">
    <source>
        <dbReference type="Pfam" id="PF22106"/>
    </source>
</evidence>
<dbReference type="Pfam" id="PF22106">
    <property type="entry name" value="NGO1945_C"/>
    <property type="match status" value="1"/>
</dbReference>
<dbReference type="InterPro" id="IPR044922">
    <property type="entry name" value="DUF2063_N_sf"/>
</dbReference>
<dbReference type="RefSeq" id="WP_094500147.1">
    <property type="nucleotide sequence ID" value="NZ_CAWNHI010000001.1"/>
</dbReference>
<reference evidence="2 3" key="1">
    <citation type="submission" date="2017-08" db="EMBL/GenBank/DDBJ databases">
        <title>The Vibrio qinghaiensis sp.-Q67 is a luminous bacteria isolated firstly from Qinghai lake, Qinghai province, China, which has been proved to be very sensitive to detect environmental and food pollutants. Therefore, complete genome analysis of V. qinghaiensis sp.-Q67 highlights the potential application of this strain on detection of hazards in the contaminated environments.</title>
        <authorList>
            <person name="Gong L."/>
        </authorList>
    </citation>
    <scope>NUCLEOTIDE SEQUENCE [LARGE SCALE GENOMIC DNA]</scope>
    <source>
        <strain evidence="2 3">Q67</strain>
    </source>
</reference>
<organism evidence="2 3">
    <name type="scientific">Vibrio qinghaiensis</name>
    <dbReference type="NCBI Taxonomy" id="2025808"/>
    <lineage>
        <taxon>Bacteria</taxon>
        <taxon>Pseudomonadati</taxon>
        <taxon>Pseudomonadota</taxon>
        <taxon>Gammaproteobacteria</taxon>
        <taxon>Vibrionales</taxon>
        <taxon>Vibrionaceae</taxon>
        <taxon>Vibrio</taxon>
    </lineage>
</organism>
<sequence>MLKPPMNMSMSMYALTCVIRSPIAQGEPPCRYREFIRENIYSVITHTFPLFCAQLNEETLYILTDEWLVIHGAMEPEFHQIATEFVQFIQQHNGHNADINLSAEQIALLEYEWIAFNAEMDSAHVPDLNVWSDDAEAQPEAFFIQLNPTLKLVEVPFLVHPESVTFLTQEQKTVCYGVFRHASHQVVSQKLREVDIALIQMIQNAPAQSLTQLEQQIAQHLSNFHFLAWVQTFQQQGLISLYLLGETL</sequence>
<dbReference type="Gene3D" id="3.90.930.50">
    <property type="match status" value="1"/>
</dbReference>